<reference evidence="5 6" key="1">
    <citation type="submission" date="2019-11" db="EMBL/GenBank/DDBJ databases">
        <title>Pedobacter petrophilus genome.</title>
        <authorList>
            <person name="Feldbauer M.J."/>
            <person name="Newman J.D."/>
        </authorList>
    </citation>
    <scope>NUCLEOTIDE SEQUENCE [LARGE SCALE GENOMIC DNA]</scope>
    <source>
        <strain evidence="5 6">LMG 29686</strain>
    </source>
</reference>
<dbReference type="PANTHER" id="PTHR43179:SF12">
    <property type="entry name" value="GALACTOFURANOSYLTRANSFERASE GLFT2"/>
    <property type="match status" value="1"/>
</dbReference>
<evidence type="ECO:0000313" key="5">
    <source>
        <dbReference type="EMBL" id="MRX76510.1"/>
    </source>
</evidence>
<dbReference type="InterPro" id="IPR029044">
    <property type="entry name" value="Nucleotide-diphossugar_trans"/>
</dbReference>
<keyword evidence="2" id="KW-0328">Glycosyltransferase</keyword>
<evidence type="ECO:0000256" key="3">
    <source>
        <dbReference type="ARBA" id="ARBA00022679"/>
    </source>
</evidence>
<dbReference type="AlphaFoldDB" id="A0A7K0FZ81"/>
<gene>
    <name evidence="5" type="ORF">GJU39_10445</name>
</gene>
<name>A0A7K0FZ81_9SPHI</name>
<keyword evidence="6" id="KW-1185">Reference proteome</keyword>
<dbReference type="Proteomes" id="UP000487757">
    <property type="component" value="Unassembled WGS sequence"/>
</dbReference>
<dbReference type="SUPFAM" id="SSF53448">
    <property type="entry name" value="Nucleotide-diphospho-sugar transferases"/>
    <property type="match status" value="1"/>
</dbReference>
<organism evidence="5 6">
    <name type="scientific">Pedobacter petrophilus</name>
    <dbReference type="NCBI Taxonomy" id="1908241"/>
    <lineage>
        <taxon>Bacteria</taxon>
        <taxon>Pseudomonadati</taxon>
        <taxon>Bacteroidota</taxon>
        <taxon>Sphingobacteriia</taxon>
        <taxon>Sphingobacteriales</taxon>
        <taxon>Sphingobacteriaceae</taxon>
        <taxon>Pedobacter</taxon>
    </lineage>
</organism>
<dbReference type="RefSeq" id="WP_154280746.1">
    <property type="nucleotide sequence ID" value="NZ_JBHUJQ010000001.1"/>
</dbReference>
<dbReference type="Gene3D" id="3.90.550.10">
    <property type="entry name" value="Spore Coat Polysaccharide Biosynthesis Protein SpsA, Chain A"/>
    <property type="match status" value="1"/>
</dbReference>
<dbReference type="Pfam" id="PF10111">
    <property type="entry name" value="Glyco_tranf_2_2"/>
    <property type="match status" value="1"/>
</dbReference>
<evidence type="ECO:0000256" key="2">
    <source>
        <dbReference type="ARBA" id="ARBA00022676"/>
    </source>
</evidence>
<keyword evidence="3 5" id="KW-0808">Transferase</keyword>
<sequence>MISVLTIVAGRKTALSNLIKGLAESTVLPDELVIVFMNEPTSEMPLLPFPVHCYSLMQPAHLPLAAARNLAARNANGDFLIFLDVDCIPSATLIADYKNQISAHALLSGQVSYLKSGATNADDFLSRMEGLSTPDPIRAGLETISYSLFWSLNFACSKTTYQKIGGFDEGYKGYGAEDTDFSFSAEQQQVPLQCVPAKAYHQYHDSFSPPLNHLEDIIGNANRFFQKWNSWPMEGWLKAFQQMGLIKWDGQDLRLIRMPTEEEIMATLKK</sequence>
<protein>
    <submittedName>
        <fullName evidence="5">Glycosyltransferase</fullName>
    </submittedName>
</protein>
<dbReference type="InterPro" id="IPR019290">
    <property type="entry name" value="GlycosylTrfase-like_prok"/>
</dbReference>
<dbReference type="EMBL" id="WKKH01000013">
    <property type="protein sequence ID" value="MRX76510.1"/>
    <property type="molecule type" value="Genomic_DNA"/>
</dbReference>
<dbReference type="OrthoDB" id="9801954at2"/>
<feature type="domain" description="Glycosyltransferase 2-like prokaryotic type" evidence="4">
    <location>
        <begin position="61"/>
        <end position="188"/>
    </location>
</feature>
<comment type="similarity">
    <text evidence="1">Belongs to the glycosyltransferase 2 family.</text>
</comment>
<dbReference type="PANTHER" id="PTHR43179">
    <property type="entry name" value="RHAMNOSYLTRANSFERASE WBBL"/>
    <property type="match status" value="1"/>
</dbReference>
<proteinExistence type="inferred from homology"/>
<evidence type="ECO:0000259" key="4">
    <source>
        <dbReference type="Pfam" id="PF10111"/>
    </source>
</evidence>
<evidence type="ECO:0000313" key="6">
    <source>
        <dbReference type="Proteomes" id="UP000487757"/>
    </source>
</evidence>
<accession>A0A7K0FZ81</accession>
<dbReference type="GO" id="GO:0016757">
    <property type="term" value="F:glycosyltransferase activity"/>
    <property type="evidence" value="ECO:0007669"/>
    <property type="project" value="UniProtKB-KW"/>
</dbReference>
<evidence type="ECO:0000256" key="1">
    <source>
        <dbReference type="ARBA" id="ARBA00006739"/>
    </source>
</evidence>
<comment type="caution">
    <text evidence="5">The sequence shown here is derived from an EMBL/GenBank/DDBJ whole genome shotgun (WGS) entry which is preliminary data.</text>
</comment>